<reference evidence="3 4" key="1">
    <citation type="submission" date="2023-04" db="EMBL/GenBank/DDBJ databases">
        <title>A novel bacteria isolated from coastal sediment.</title>
        <authorList>
            <person name="Liu X.-J."/>
            <person name="Du Z.-J."/>
        </authorList>
    </citation>
    <scope>NUCLEOTIDE SEQUENCE [LARGE SCALE GENOMIC DNA]</scope>
    <source>
        <strain evidence="3 4">SDUM461004</strain>
    </source>
</reference>
<comment type="caution">
    <text evidence="3">The sequence shown here is derived from an EMBL/GenBank/DDBJ whole genome shotgun (WGS) entry which is preliminary data.</text>
</comment>
<keyword evidence="2" id="KW-0732">Signal</keyword>
<feature type="signal peptide" evidence="2">
    <location>
        <begin position="1"/>
        <end position="24"/>
    </location>
</feature>
<sequence>MKTNKIYFFLMLGLLAAVYGVSQSQSLSTDLLACCDPEVDEECEPDPDPDPDPDGDSMPTQFLS</sequence>
<dbReference type="RefSeq" id="WP_308986685.1">
    <property type="nucleotide sequence ID" value="NZ_JARXIC010000056.1"/>
</dbReference>
<feature type="region of interest" description="Disordered" evidence="1">
    <location>
        <begin position="38"/>
        <end position="64"/>
    </location>
</feature>
<proteinExistence type="predicted"/>
<dbReference type="EMBL" id="JARXIC010000056">
    <property type="protein sequence ID" value="MDQ8196249.1"/>
    <property type="molecule type" value="Genomic_DNA"/>
</dbReference>
<organism evidence="3 4">
    <name type="scientific">Thalassobacterium sedimentorum</name>
    <dbReference type="NCBI Taxonomy" id="3041258"/>
    <lineage>
        <taxon>Bacteria</taxon>
        <taxon>Pseudomonadati</taxon>
        <taxon>Verrucomicrobiota</taxon>
        <taxon>Opitutia</taxon>
        <taxon>Puniceicoccales</taxon>
        <taxon>Coraliomargaritaceae</taxon>
        <taxon>Thalassobacterium</taxon>
    </lineage>
</organism>
<accession>A0ABU1ANI8</accession>
<dbReference type="Proteomes" id="UP001243717">
    <property type="component" value="Unassembled WGS sequence"/>
</dbReference>
<evidence type="ECO:0000313" key="4">
    <source>
        <dbReference type="Proteomes" id="UP001243717"/>
    </source>
</evidence>
<feature type="compositionally biased region" description="Acidic residues" evidence="1">
    <location>
        <begin position="38"/>
        <end position="55"/>
    </location>
</feature>
<gene>
    <name evidence="3" type="ORF">QEH59_17575</name>
</gene>
<name>A0ABU1ANI8_9BACT</name>
<evidence type="ECO:0000256" key="1">
    <source>
        <dbReference type="SAM" id="MobiDB-lite"/>
    </source>
</evidence>
<keyword evidence="4" id="KW-1185">Reference proteome</keyword>
<evidence type="ECO:0000256" key="2">
    <source>
        <dbReference type="SAM" id="SignalP"/>
    </source>
</evidence>
<evidence type="ECO:0008006" key="5">
    <source>
        <dbReference type="Google" id="ProtNLM"/>
    </source>
</evidence>
<protein>
    <recommendedName>
        <fullName evidence="5">Secreted protein</fullName>
    </recommendedName>
</protein>
<evidence type="ECO:0000313" key="3">
    <source>
        <dbReference type="EMBL" id="MDQ8196249.1"/>
    </source>
</evidence>
<feature type="chain" id="PRO_5045528088" description="Secreted protein" evidence="2">
    <location>
        <begin position="25"/>
        <end position="64"/>
    </location>
</feature>